<sequence>MGKMERQQEEMGFYGDQFDPNNIIMGRDNNNNNNINNNNSNNINNNNSNNIKEDSGSENYESVSVSVGDVPEPEPEGASQIKTKGRRKRYHRHTPQQIQELENFFKNCAHPDEKQRLEIGRRLSLESRQVKFWFQNRRTQMKTQIERHENVALKQEYDKLRVENIAMKDALRNPMCQNCGGQAILGEVSMEQHHLRVENARLKDELTRVCAVSERFLGKPITDLVGPISIPTSNSNSNLDLSMGRGGLMSSTPPLPLGLHLENGVSSNSTMTTEYEKSMFMQAAMAGMDELLGMAQTDSPLWFKGLDDGKEMLNHEEYIKKFSTFIGMKPCGFVTDASRETSSVFISSLELVETMMFPRQWQDMFPCMISKAATVEVLFSGAGGTRDGEIQLMNAEFVFPSPFVPFRHEKILRFCKQHSEGMWAVVDVSVDMIRDPSFSRSNNIKWRRLPSGCIVQDVANGYSLVTWIEHVEYDENCIHQLYRPLLRSGMGFSSQRWLSTLQRERDCAAIFMSARVLPDDTTVGVVTQEGRRSILKLMRRISNNFCSGLCASSACRWEKLQVGGLGADVCVMSRVSIDEPGEPSGVVLSASTSVWIPVPRQHIFDFLRDEKLRGKWDILANGGPMEVIARLAKSHDGNNCVSLLCPPAAPARESNMLILQESWTDRTGSFIVYAPVDSTSMETVLRGGDSDYLALLPSGFAIADAPINPNGLTLAHDSGPGAGTGASALTLGFQILVNSLPTAKLTVESINTVNDLMSCTIQKIRNSLN</sequence>
<dbReference type="CDD" id="cd08875">
    <property type="entry name" value="START_ArGLABRA2_like"/>
    <property type="match status" value="1"/>
</dbReference>
<feature type="domain" description="START" evidence="13">
    <location>
        <begin position="273"/>
        <end position="510"/>
    </location>
</feature>
<evidence type="ECO:0000256" key="2">
    <source>
        <dbReference type="ARBA" id="ARBA00006789"/>
    </source>
</evidence>
<evidence type="ECO:0000256" key="1">
    <source>
        <dbReference type="ARBA" id="ARBA00004123"/>
    </source>
</evidence>
<evidence type="ECO:0000259" key="12">
    <source>
        <dbReference type="PROSITE" id="PS50071"/>
    </source>
</evidence>
<feature type="region of interest" description="Disordered" evidence="11">
    <location>
        <begin position="1"/>
        <end position="93"/>
    </location>
</feature>
<keyword evidence="4" id="KW-0175">Coiled coil</keyword>
<dbReference type="GO" id="GO:0005634">
    <property type="term" value="C:nucleus"/>
    <property type="evidence" value="ECO:0007669"/>
    <property type="project" value="UniProtKB-SubCell"/>
</dbReference>
<evidence type="ECO:0000256" key="11">
    <source>
        <dbReference type="SAM" id="MobiDB-lite"/>
    </source>
</evidence>
<dbReference type="GeneID" id="110782293"/>
<dbReference type="InterPro" id="IPR002913">
    <property type="entry name" value="START_lipid-bd_dom"/>
</dbReference>
<gene>
    <name evidence="15" type="primary">LOC110782293</name>
</gene>
<evidence type="ECO:0000256" key="10">
    <source>
        <dbReference type="RuleBase" id="RU000682"/>
    </source>
</evidence>
<dbReference type="PROSITE" id="PS50848">
    <property type="entry name" value="START"/>
    <property type="match status" value="1"/>
</dbReference>
<evidence type="ECO:0000313" key="14">
    <source>
        <dbReference type="Proteomes" id="UP000813463"/>
    </source>
</evidence>
<dbReference type="InterPro" id="IPR057993">
    <property type="entry name" value="HD-Zip_IV_C"/>
</dbReference>
<evidence type="ECO:0000256" key="3">
    <source>
        <dbReference type="ARBA" id="ARBA00023015"/>
    </source>
</evidence>
<dbReference type="SMART" id="SM00389">
    <property type="entry name" value="HOX"/>
    <property type="match status" value="1"/>
</dbReference>
<dbReference type="PANTHER" id="PTHR45654">
    <property type="entry name" value="HOMEOBOX-LEUCINE ZIPPER PROTEIN MERISTEM L1"/>
    <property type="match status" value="1"/>
</dbReference>
<proteinExistence type="inferred from homology"/>
<evidence type="ECO:0000256" key="8">
    <source>
        <dbReference type="ARBA" id="ARBA00023242"/>
    </source>
</evidence>
<keyword evidence="5 9" id="KW-0238">DNA-binding</keyword>
<dbReference type="InterPro" id="IPR009057">
    <property type="entry name" value="Homeodomain-like_sf"/>
</dbReference>
<keyword evidence="6 9" id="KW-0371">Homeobox</keyword>
<dbReference type="PROSITE" id="PS50071">
    <property type="entry name" value="HOMEOBOX_2"/>
    <property type="match status" value="1"/>
</dbReference>
<comment type="similarity">
    <text evidence="2">Belongs to the HD-ZIP homeobox family. Class IV subfamily.</text>
</comment>
<feature type="compositionally biased region" description="Basic residues" evidence="11">
    <location>
        <begin position="83"/>
        <end position="93"/>
    </location>
</feature>
<dbReference type="SMART" id="SM00234">
    <property type="entry name" value="START"/>
    <property type="match status" value="1"/>
</dbReference>
<dbReference type="Gene3D" id="1.10.10.60">
    <property type="entry name" value="Homeodomain-like"/>
    <property type="match status" value="1"/>
</dbReference>
<dbReference type="Pfam" id="PF25797">
    <property type="entry name" value="PDF2_C"/>
    <property type="match status" value="1"/>
</dbReference>
<protein>
    <submittedName>
        <fullName evidence="15">Homeobox-leucine zipper protein ROC5 isoform X1</fullName>
    </submittedName>
</protein>
<dbReference type="AlphaFoldDB" id="A0A9R0I5Y2"/>
<dbReference type="SUPFAM" id="SSF46689">
    <property type="entry name" value="Homeodomain-like"/>
    <property type="match status" value="1"/>
</dbReference>
<evidence type="ECO:0000256" key="6">
    <source>
        <dbReference type="ARBA" id="ARBA00023155"/>
    </source>
</evidence>
<organism evidence="14 15">
    <name type="scientific">Spinacia oleracea</name>
    <name type="common">Spinach</name>
    <dbReference type="NCBI Taxonomy" id="3562"/>
    <lineage>
        <taxon>Eukaryota</taxon>
        <taxon>Viridiplantae</taxon>
        <taxon>Streptophyta</taxon>
        <taxon>Embryophyta</taxon>
        <taxon>Tracheophyta</taxon>
        <taxon>Spermatophyta</taxon>
        <taxon>Magnoliopsida</taxon>
        <taxon>eudicotyledons</taxon>
        <taxon>Gunneridae</taxon>
        <taxon>Pentapetalae</taxon>
        <taxon>Caryophyllales</taxon>
        <taxon>Chenopodiaceae</taxon>
        <taxon>Chenopodioideae</taxon>
        <taxon>Anserineae</taxon>
        <taxon>Spinacia</taxon>
    </lineage>
</organism>
<dbReference type="InterPro" id="IPR042160">
    <property type="entry name" value="HD-Zip_IV"/>
</dbReference>
<evidence type="ECO:0000313" key="15">
    <source>
        <dbReference type="RefSeq" id="XP_021842104.2"/>
    </source>
</evidence>
<feature type="domain" description="Homeobox" evidence="12">
    <location>
        <begin position="84"/>
        <end position="144"/>
    </location>
</feature>
<accession>A0A9R0I5Y2</accession>
<dbReference type="CDD" id="cd00086">
    <property type="entry name" value="homeodomain"/>
    <property type="match status" value="1"/>
</dbReference>
<dbReference type="Proteomes" id="UP000813463">
    <property type="component" value="Chromosome 3"/>
</dbReference>
<comment type="subcellular location">
    <subcellularLocation>
        <location evidence="1 9 10">Nucleus</location>
    </subcellularLocation>
</comment>
<reference evidence="14" key="1">
    <citation type="journal article" date="2021" name="Nat. Commun.">
        <title>Genomic analyses provide insights into spinach domestication and the genetic basis of agronomic traits.</title>
        <authorList>
            <person name="Cai X."/>
            <person name="Sun X."/>
            <person name="Xu C."/>
            <person name="Sun H."/>
            <person name="Wang X."/>
            <person name="Ge C."/>
            <person name="Zhang Z."/>
            <person name="Wang Q."/>
            <person name="Fei Z."/>
            <person name="Jiao C."/>
            <person name="Wang Q."/>
        </authorList>
    </citation>
    <scope>NUCLEOTIDE SEQUENCE [LARGE SCALE GENOMIC DNA]</scope>
    <source>
        <strain evidence="14">cv. Varoflay</strain>
    </source>
</reference>
<keyword evidence="3" id="KW-0805">Transcription regulation</keyword>
<evidence type="ECO:0000256" key="9">
    <source>
        <dbReference type="PROSITE-ProRule" id="PRU00108"/>
    </source>
</evidence>
<evidence type="ECO:0000256" key="7">
    <source>
        <dbReference type="ARBA" id="ARBA00023163"/>
    </source>
</evidence>
<evidence type="ECO:0000256" key="4">
    <source>
        <dbReference type="ARBA" id="ARBA00023054"/>
    </source>
</evidence>
<evidence type="ECO:0000259" key="13">
    <source>
        <dbReference type="PROSITE" id="PS50848"/>
    </source>
</evidence>
<dbReference type="PANTHER" id="PTHR45654:SF5">
    <property type="entry name" value="HOMEOBOX-LEUCINE ZIPPER PROTEIN ANTHOCYANINLESS 2-RELATED"/>
    <property type="match status" value="1"/>
</dbReference>
<dbReference type="RefSeq" id="XP_021842104.2">
    <property type="nucleotide sequence ID" value="XM_021986412.2"/>
</dbReference>
<dbReference type="Pfam" id="PF01852">
    <property type="entry name" value="START"/>
    <property type="match status" value="1"/>
</dbReference>
<reference evidence="15" key="2">
    <citation type="submission" date="2025-08" db="UniProtKB">
        <authorList>
            <consortium name="RefSeq"/>
        </authorList>
    </citation>
    <scope>IDENTIFICATION</scope>
    <source>
        <tissue evidence="15">Leaf</tissue>
    </source>
</reference>
<dbReference type="GO" id="GO:0003677">
    <property type="term" value="F:DNA binding"/>
    <property type="evidence" value="ECO:0007669"/>
    <property type="project" value="UniProtKB-UniRule"/>
</dbReference>
<feature type="compositionally biased region" description="Low complexity" evidence="11">
    <location>
        <begin position="29"/>
        <end position="50"/>
    </location>
</feature>
<evidence type="ECO:0000256" key="5">
    <source>
        <dbReference type="ARBA" id="ARBA00023125"/>
    </source>
</evidence>
<keyword evidence="14" id="KW-1185">Reference proteome</keyword>
<dbReference type="GO" id="GO:0008289">
    <property type="term" value="F:lipid binding"/>
    <property type="evidence" value="ECO:0007669"/>
    <property type="project" value="InterPro"/>
</dbReference>
<dbReference type="KEGG" id="soe:110782293"/>
<dbReference type="Pfam" id="PF00046">
    <property type="entry name" value="Homeodomain"/>
    <property type="match status" value="1"/>
</dbReference>
<keyword evidence="8 9" id="KW-0539">Nucleus</keyword>
<dbReference type="InterPro" id="IPR001356">
    <property type="entry name" value="HD"/>
</dbReference>
<name>A0A9R0I5Y2_SPIOL</name>
<feature type="DNA-binding region" description="Homeobox" evidence="9">
    <location>
        <begin position="86"/>
        <end position="145"/>
    </location>
</feature>
<keyword evidence="7" id="KW-0804">Transcription</keyword>
<dbReference type="SUPFAM" id="SSF55961">
    <property type="entry name" value="Bet v1-like"/>
    <property type="match status" value="2"/>
</dbReference>